<dbReference type="PANTHER" id="PTHR10434:SF64">
    <property type="entry name" value="1-ACYL-SN-GLYCEROL-3-PHOSPHATE ACYLTRANSFERASE-RELATED"/>
    <property type="match status" value="1"/>
</dbReference>
<gene>
    <name evidence="7" type="ORF">NTH_02271</name>
</gene>
<evidence type="ECO:0000256" key="5">
    <source>
        <dbReference type="ARBA" id="ARBA00023315"/>
    </source>
</evidence>
<evidence type="ECO:0000313" key="7">
    <source>
        <dbReference type="EMBL" id="UUP17796.1"/>
    </source>
</evidence>
<keyword evidence="2" id="KW-0444">Lipid biosynthesis</keyword>
<evidence type="ECO:0000256" key="2">
    <source>
        <dbReference type="ARBA" id="ARBA00022516"/>
    </source>
</evidence>
<dbReference type="InterPro" id="IPR002123">
    <property type="entry name" value="Plipid/glycerol_acylTrfase"/>
</dbReference>
<dbReference type="RefSeq" id="WP_338530089.1">
    <property type="nucleotide sequence ID" value="NZ_CP030941.1"/>
</dbReference>
<keyword evidence="3" id="KW-0808">Transferase</keyword>
<dbReference type="EMBL" id="CP030941">
    <property type="protein sequence ID" value="UUP17796.1"/>
    <property type="molecule type" value="Genomic_DNA"/>
</dbReference>
<keyword evidence="4" id="KW-0443">Lipid metabolism</keyword>
<organism evidence="7 8">
    <name type="scientific">Nitratireductor thuwali</name>
    <dbReference type="NCBI Taxonomy" id="2267699"/>
    <lineage>
        <taxon>Bacteria</taxon>
        <taxon>Pseudomonadati</taxon>
        <taxon>Pseudomonadota</taxon>
        <taxon>Alphaproteobacteria</taxon>
        <taxon>Hyphomicrobiales</taxon>
        <taxon>Phyllobacteriaceae</taxon>
        <taxon>Nitratireductor</taxon>
    </lineage>
</organism>
<evidence type="ECO:0000256" key="1">
    <source>
        <dbReference type="ARBA" id="ARBA00005189"/>
    </source>
</evidence>
<reference evidence="7 8" key="1">
    <citation type="submission" date="2018-07" db="EMBL/GenBank/DDBJ databases">
        <title>Genome sequence of Nitratireductor thuwali#1536.</title>
        <authorList>
            <person name="Michoud G."/>
            <person name="Merlino G."/>
            <person name="Sefrji F.O."/>
            <person name="Daffonchio D."/>
        </authorList>
    </citation>
    <scope>NUCLEOTIDE SEQUENCE [LARGE SCALE GENOMIC DNA]</scope>
    <source>
        <strain evidence="8">Nit1536</strain>
    </source>
</reference>
<accession>A0ABY5MKX7</accession>
<keyword evidence="8" id="KW-1185">Reference proteome</keyword>
<evidence type="ECO:0000313" key="8">
    <source>
        <dbReference type="Proteomes" id="UP001342418"/>
    </source>
</evidence>
<evidence type="ECO:0000259" key="6">
    <source>
        <dbReference type="SMART" id="SM00563"/>
    </source>
</evidence>
<proteinExistence type="predicted"/>
<dbReference type="SMART" id="SM00563">
    <property type="entry name" value="PlsC"/>
    <property type="match status" value="1"/>
</dbReference>
<dbReference type="Pfam" id="PF01553">
    <property type="entry name" value="Acyltransferase"/>
    <property type="match status" value="1"/>
</dbReference>
<evidence type="ECO:0000256" key="3">
    <source>
        <dbReference type="ARBA" id="ARBA00022679"/>
    </source>
</evidence>
<dbReference type="Proteomes" id="UP001342418">
    <property type="component" value="Chromosome"/>
</dbReference>
<dbReference type="PANTHER" id="PTHR10434">
    <property type="entry name" value="1-ACYL-SN-GLYCEROL-3-PHOSPHATE ACYLTRANSFERASE"/>
    <property type="match status" value="1"/>
</dbReference>
<comment type="pathway">
    <text evidence="1">Lipid metabolism.</text>
</comment>
<protein>
    <recommendedName>
        <fullName evidence="6">Phospholipid/glycerol acyltransferase domain-containing protein</fullName>
    </recommendedName>
</protein>
<dbReference type="CDD" id="cd07989">
    <property type="entry name" value="LPLAT_AGPAT-like"/>
    <property type="match status" value="1"/>
</dbReference>
<name>A0ABY5MKX7_9HYPH</name>
<keyword evidence="5" id="KW-0012">Acyltransferase</keyword>
<dbReference type="SUPFAM" id="SSF69593">
    <property type="entry name" value="Glycerol-3-phosphate (1)-acyltransferase"/>
    <property type="match status" value="1"/>
</dbReference>
<sequence>MHRSIRLYGALLLVAVYTLPLMGAQWLALRIGWPNERIAPRLWHRLTLRVLGIRVRQQGKLARNGPLMIVANHVSWTDILVLGSLSGVHFIAKSEMRSWPVLGTFARLQRSVFVEREKRGASPEQAREIAARLAEGDPMVLFAEGTTGDGNRVLPFKSTLFGAAQLALSALDDDHVRVQPVAIAYTRKRGLPLDRRERGRIAWIGDMDLFPHLREILQSGALDVEVRFGEPIAFAAEDSRKEIAQRTEEAVRHLLITALRGRES</sequence>
<feature type="domain" description="Phospholipid/glycerol acyltransferase" evidence="6">
    <location>
        <begin position="67"/>
        <end position="186"/>
    </location>
</feature>
<evidence type="ECO:0000256" key="4">
    <source>
        <dbReference type="ARBA" id="ARBA00023098"/>
    </source>
</evidence>